<feature type="compositionally biased region" description="Basic residues" evidence="2">
    <location>
        <begin position="187"/>
        <end position="197"/>
    </location>
</feature>
<dbReference type="SMART" id="SM01218">
    <property type="entry name" value="FoP_duplication"/>
    <property type="match status" value="1"/>
</dbReference>
<evidence type="ECO:0000256" key="2">
    <source>
        <dbReference type="SAM" id="MobiDB-lite"/>
    </source>
</evidence>
<dbReference type="EMBL" id="ODYU01009057">
    <property type="protein sequence ID" value="SOQ53196.1"/>
    <property type="molecule type" value="Genomic_DNA"/>
</dbReference>
<dbReference type="InterPro" id="IPR025715">
    <property type="entry name" value="FoP_C"/>
</dbReference>
<feature type="compositionally biased region" description="Low complexity" evidence="2">
    <location>
        <begin position="160"/>
        <end position="186"/>
    </location>
</feature>
<feature type="compositionally biased region" description="Low complexity" evidence="2">
    <location>
        <begin position="198"/>
        <end position="230"/>
    </location>
</feature>
<evidence type="ECO:0000256" key="1">
    <source>
        <dbReference type="ARBA" id="ARBA00022884"/>
    </source>
</evidence>
<feature type="region of interest" description="Disordered" evidence="2">
    <location>
        <begin position="141"/>
        <end position="248"/>
    </location>
</feature>
<name>A0A2H1WJR1_SPOFR</name>
<evidence type="ECO:0000313" key="4">
    <source>
        <dbReference type="EMBL" id="SOQ53196.1"/>
    </source>
</evidence>
<gene>
    <name evidence="4" type="ORF">SFRICE_000711</name>
</gene>
<protein>
    <submittedName>
        <fullName evidence="4">SFRICE_000711</fullName>
    </submittedName>
</protein>
<accession>A0A2H1WJR1</accession>
<sequence>MVIEKVHGLHATGMSLNDRFSMLASAAPDRVLQRKRRASVGSLISQNYNYSNRLIEQVARRLEMQAKRLALRQRLGYQQSNLRRVGSDGNLAGLRRSNSFGNLSQQSIKNRVAWRQSNNNLSRSASFSNLANLAWRARPARGFRKRGGGQRALRGKLRTGRQVGNRQVGQLRQRNGLQQNGQQRRGFQQRRGMRRRGGQQQNGQRRQAQQQNGTQAQNKQQAGAQGQRAQTARRGRARGRGGITRSQSQNRILTKEELDAQLDQYMSCTKAALDQELDNYMRNAMELE</sequence>
<dbReference type="GO" id="GO:0003723">
    <property type="term" value="F:RNA binding"/>
    <property type="evidence" value="ECO:0007669"/>
    <property type="project" value="UniProtKB-KW"/>
</dbReference>
<dbReference type="Pfam" id="PF13865">
    <property type="entry name" value="FoP_duplication"/>
    <property type="match status" value="1"/>
</dbReference>
<keyword evidence="1" id="KW-0694">RNA-binding</keyword>
<proteinExistence type="predicted"/>
<organism evidence="4">
    <name type="scientific">Spodoptera frugiperda</name>
    <name type="common">Fall armyworm</name>
    <dbReference type="NCBI Taxonomy" id="7108"/>
    <lineage>
        <taxon>Eukaryota</taxon>
        <taxon>Metazoa</taxon>
        <taxon>Ecdysozoa</taxon>
        <taxon>Arthropoda</taxon>
        <taxon>Hexapoda</taxon>
        <taxon>Insecta</taxon>
        <taxon>Pterygota</taxon>
        <taxon>Neoptera</taxon>
        <taxon>Endopterygota</taxon>
        <taxon>Lepidoptera</taxon>
        <taxon>Glossata</taxon>
        <taxon>Ditrysia</taxon>
        <taxon>Noctuoidea</taxon>
        <taxon>Noctuidae</taxon>
        <taxon>Amphipyrinae</taxon>
        <taxon>Spodoptera</taxon>
    </lineage>
</organism>
<evidence type="ECO:0000259" key="3">
    <source>
        <dbReference type="SMART" id="SM01218"/>
    </source>
</evidence>
<reference evidence="4" key="1">
    <citation type="submission" date="2016-07" db="EMBL/GenBank/DDBJ databases">
        <authorList>
            <person name="Bretaudeau A."/>
        </authorList>
    </citation>
    <scope>NUCLEOTIDE SEQUENCE</scope>
    <source>
        <strain evidence="4">Rice</strain>
        <tissue evidence="4">Whole body</tissue>
    </source>
</reference>
<dbReference type="AlphaFoldDB" id="A0A2H1WJR1"/>
<feature type="domain" description="Chromatin target of PRMT1 protein C-terminal" evidence="3">
    <location>
        <begin position="201"/>
        <end position="287"/>
    </location>
</feature>
<feature type="compositionally biased region" description="Basic residues" evidence="2">
    <location>
        <begin position="141"/>
        <end position="159"/>
    </location>
</feature>